<dbReference type="Pfam" id="PF03069">
    <property type="entry name" value="FmdA_AmdA"/>
    <property type="match status" value="2"/>
</dbReference>
<dbReference type="PANTHER" id="PTHR31891">
    <property type="entry name" value="FORMAMIDASE C869.04-RELATED"/>
    <property type="match status" value="1"/>
</dbReference>
<evidence type="ECO:0000313" key="2">
    <source>
        <dbReference type="Proteomes" id="UP001597502"/>
    </source>
</evidence>
<proteinExistence type="predicted"/>
<organism evidence="1 2">
    <name type="scientific">Lentibacillus juripiscarius</name>
    <dbReference type="NCBI Taxonomy" id="257446"/>
    <lineage>
        <taxon>Bacteria</taxon>
        <taxon>Bacillati</taxon>
        <taxon>Bacillota</taxon>
        <taxon>Bacilli</taxon>
        <taxon>Bacillales</taxon>
        <taxon>Bacillaceae</taxon>
        <taxon>Lentibacillus</taxon>
    </lineage>
</organism>
<name>A0ABW5V8G0_9BACI</name>
<reference evidence="2" key="1">
    <citation type="journal article" date="2019" name="Int. J. Syst. Evol. Microbiol.">
        <title>The Global Catalogue of Microorganisms (GCM) 10K type strain sequencing project: providing services to taxonomists for standard genome sequencing and annotation.</title>
        <authorList>
            <consortium name="The Broad Institute Genomics Platform"/>
            <consortium name="The Broad Institute Genome Sequencing Center for Infectious Disease"/>
            <person name="Wu L."/>
            <person name="Ma J."/>
        </authorList>
    </citation>
    <scope>NUCLEOTIDE SEQUENCE [LARGE SCALE GENOMIC DNA]</scope>
    <source>
        <strain evidence="2">TISTR 1535</strain>
    </source>
</reference>
<gene>
    <name evidence="1" type="ORF">ACFSUO_12160</name>
</gene>
<dbReference type="EMBL" id="JBHUNA010000026">
    <property type="protein sequence ID" value="MFD2761706.1"/>
    <property type="molecule type" value="Genomic_DNA"/>
</dbReference>
<sequence length="318" mass="35592">MPIHHHHHPYMTIHDFKSHSHYGWDHSLKPIAEVESGQKVTYEITESSGGQFARRSTAKDVKNLDFSKINPVAGPVYVKNAEPGDTLEVEMLNFRQLDWGWTAIIPGFGLLADEFKEPAIKTFDLTKQHKTEFLDGIDLFIKPFPGTVGVALPEPGNFSVVPPRKNGGNMDIRHLTRGTKLYLPVWVKGALFSIGDTHAAQGDGEVCGTAVEASMEATIRFKLHKGKSIEEPRYEIPGPPTPEADSRGYYVTTGHGEDLVEASRNAIRYMIEHLVDTYRMTDEEAYMLCSVAVDLRISEIVDMPNWLVSAFLPNSIFR</sequence>
<keyword evidence="2" id="KW-1185">Reference proteome</keyword>
<comment type="caution">
    <text evidence="1">The sequence shown here is derived from an EMBL/GenBank/DDBJ whole genome shotgun (WGS) entry which is preliminary data.</text>
</comment>
<protein>
    <submittedName>
        <fullName evidence="1">Acetamidase/formamidase family protein</fullName>
    </submittedName>
</protein>
<dbReference type="PANTHER" id="PTHR31891:SF1">
    <property type="entry name" value="FORMAMIDASE C869.04-RELATED"/>
    <property type="match status" value="1"/>
</dbReference>
<dbReference type="RefSeq" id="WP_382394481.1">
    <property type="nucleotide sequence ID" value="NZ_JBHUNA010000026.1"/>
</dbReference>
<dbReference type="Proteomes" id="UP001597502">
    <property type="component" value="Unassembled WGS sequence"/>
</dbReference>
<evidence type="ECO:0000313" key="1">
    <source>
        <dbReference type="EMBL" id="MFD2761706.1"/>
    </source>
</evidence>
<dbReference type="Gene3D" id="2.60.120.580">
    <property type="entry name" value="Acetamidase/Formamidase-like domains"/>
    <property type="match status" value="2"/>
</dbReference>
<dbReference type="SUPFAM" id="SSF141130">
    <property type="entry name" value="Acetamidase/Formamidase-like"/>
    <property type="match status" value="1"/>
</dbReference>
<dbReference type="InterPro" id="IPR004304">
    <property type="entry name" value="FmdA_AmdA"/>
</dbReference>
<dbReference type="Gene3D" id="3.10.28.20">
    <property type="entry name" value="Acetamidase/Formamidase-like domains"/>
    <property type="match status" value="1"/>
</dbReference>
<accession>A0ABW5V8G0</accession>